<dbReference type="InterPro" id="IPR020843">
    <property type="entry name" value="ER"/>
</dbReference>
<keyword evidence="3" id="KW-1185">Reference proteome</keyword>
<dbReference type="GO" id="GO:0016491">
    <property type="term" value="F:oxidoreductase activity"/>
    <property type="evidence" value="ECO:0007669"/>
    <property type="project" value="InterPro"/>
</dbReference>
<proteinExistence type="predicted"/>
<evidence type="ECO:0000259" key="1">
    <source>
        <dbReference type="SMART" id="SM00829"/>
    </source>
</evidence>
<dbReference type="InterPro" id="IPR051397">
    <property type="entry name" value="Zn-ADH-like_protein"/>
</dbReference>
<dbReference type="PANTHER" id="PTHR43677:SF4">
    <property type="entry name" value="QUINONE OXIDOREDUCTASE-LIKE PROTEIN 2"/>
    <property type="match status" value="1"/>
</dbReference>
<gene>
    <name evidence="2" type="ORF">J2I48_05510</name>
</gene>
<reference evidence="2 3" key="1">
    <citation type="submission" date="2021-03" db="EMBL/GenBank/DDBJ databases">
        <title>Fibrella sp. HMF5036 genome sequencing and assembly.</title>
        <authorList>
            <person name="Kang H."/>
            <person name="Kim H."/>
            <person name="Bae S."/>
            <person name="Joh K."/>
        </authorList>
    </citation>
    <scope>NUCLEOTIDE SEQUENCE [LARGE SCALE GENOMIC DNA]</scope>
    <source>
        <strain evidence="2 3">HMF5036</strain>
    </source>
</reference>
<evidence type="ECO:0000313" key="3">
    <source>
        <dbReference type="Proteomes" id="UP000664795"/>
    </source>
</evidence>
<dbReference type="SUPFAM" id="SSF50129">
    <property type="entry name" value="GroES-like"/>
    <property type="match status" value="1"/>
</dbReference>
<dbReference type="Gene3D" id="3.40.50.720">
    <property type="entry name" value="NAD(P)-binding Rossmann-like Domain"/>
    <property type="match status" value="1"/>
</dbReference>
<dbReference type="PANTHER" id="PTHR43677">
    <property type="entry name" value="SHORT-CHAIN DEHYDROGENASE/REDUCTASE"/>
    <property type="match status" value="1"/>
</dbReference>
<dbReference type="RefSeq" id="WP_207334404.1">
    <property type="nucleotide sequence ID" value="NZ_JAFMYU010000003.1"/>
</dbReference>
<comment type="caution">
    <text evidence="2">The sequence shown here is derived from an EMBL/GenBank/DDBJ whole genome shotgun (WGS) entry which is preliminary data.</text>
</comment>
<organism evidence="2 3">
    <name type="scientific">Fibrella aquatilis</name>
    <dbReference type="NCBI Taxonomy" id="2817059"/>
    <lineage>
        <taxon>Bacteria</taxon>
        <taxon>Pseudomonadati</taxon>
        <taxon>Bacteroidota</taxon>
        <taxon>Cytophagia</taxon>
        <taxon>Cytophagales</taxon>
        <taxon>Spirosomataceae</taxon>
        <taxon>Fibrella</taxon>
    </lineage>
</organism>
<dbReference type="InterPro" id="IPR036291">
    <property type="entry name" value="NAD(P)-bd_dom_sf"/>
</dbReference>
<evidence type="ECO:0000313" key="2">
    <source>
        <dbReference type="EMBL" id="MBO0930441.1"/>
    </source>
</evidence>
<feature type="domain" description="Enoyl reductase (ER)" evidence="1">
    <location>
        <begin position="11"/>
        <end position="342"/>
    </location>
</feature>
<accession>A0A939G5K6</accession>
<dbReference type="SUPFAM" id="SSF51735">
    <property type="entry name" value="NAD(P)-binding Rossmann-fold domains"/>
    <property type="match status" value="1"/>
</dbReference>
<name>A0A939G5K6_9BACT</name>
<dbReference type="Proteomes" id="UP000664795">
    <property type="component" value="Unassembled WGS sequence"/>
</dbReference>
<dbReference type="AlphaFoldDB" id="A0A939G5K6"/>
<dbReference type="InterPro" id="IPR011032">
    <property type="entry name" value="GroES-like_sf"/>
</dbReference>
<dbReference type="CDD" id="cd08273">
    <property type="entry name" value="MDR8"/>
    <property type="match status" value="1"/>
</dbReference>
<dbReference type="Gene3D" id="3.90.180.10">
    <property type="entry name" value="Medium-chain alcohol dehydrogenases, catalytic domain"/>
    <property type="match status" value="1"/>
</dbReference>
<dbReference type="EMBL" id="JAFMYU010000003">
    <property type="protein sequence ID" value="MBO0930441.1"/>
    <property type="molecule type" value="Genomic_DNA"/>
</dbReference>
<protein>
    <submittedName>
        <fullName evidence="2">Zinc-binding dehydrogenase</fullName>
    </submittedName>
</protein>
<dbReference type="SMART" id="SM00829">
    <property type="entry name" value="PKS_ER"/>
    <property type="match status" value="1"/>
</dbReference>
<dbReference type="Pfam" id="PF08240">
    <property type="entry name" value="ADH_N"/>
    <property type="match status" value="1"/>
</dbReference>
<dbReference type="InterPro" id="IPR013154">
    <property type="entry name" value="ADH-like_N"/>
</dbReference>
<sequence>MNQQVSVVAYGGPCTIRIDEIPVPTPAPNEVRIRVEATCVSATDMLIRKGIYPLVQPTPPFALGYDLVGWIDAVGDGVTQWQPGQRVAAMPQVGGHATYVCCRADSLWPVPAALDAAEAVCCVVAGMTAYQMLVHVAAGQRGQRMLVHGGAGAVGSMLLQMGQHLGIEMVATASARHLPTIRQYGATGINYHATDYDEQLRRAAGQGFDAVFDAVSLPNFRRSWQLLAPMGKLVTFGTQQIAQSILGRTPFQFLRFGLNFGLWMLTLRYWNSLPGGRKAVFFGIIDSRRNHPQRFADDLTHLFSLVQTRQLQPLIADRLPLVKARTAHERLESGQRTGQLVLVNSQL</sequence>
<dbReference type="Pfam" id="PF13602">
    <property type="entry name" value="ADH_zinc_N_2"/>
    <property type="match status" value="1"/>
</dbReference>